<feature type="chain" id="PRO_5046749195" evidence="1">
    <location>
        <begin position="24"/>
        <end position="147"/>
    </location>
</feature>
<dbReference type="Proteomes" id="UP001351900">
    <property type="component" value="Unassembled WGS sequence"/>
</dbReference>
<sequence>MAWKTAGAIVTTIALMAMLTGCAPGDAGPVGSAPTTEVEMNVSDLRDQLIAIPTIQDARISIQPDGLNQFLDVAIVSTTGDLDIDSVREAISVVGSAAGDVSYVRLSAWSSNDDLIDLTDSLLALGINSADIVTGTFVARTPVVVPW</sequence>
<dbReference type="EMBL" id="JAZHOV010000007">
    <property type="protein sequence ID" value="MEF2255973.1"/>
    <property type="molecule type" value="Genomic_DNA"/>
</dbReference>
<accession>A0ABU7V9R0</accession>
<evidence type="ECO:0000256" key="1">
    <source>
        <dbReference type="SAM" id="SignalP"/>
    </source>
</evidence>
<organism evidence="2 3">
    <name type="scientific">Microbacterium schleiferi</name>
    <dbReference type="NCBI Taxonomy" id="69362"/>
    <lineage>
        <taxon>Bacteria</taxon>
        <taxon>Bacillati</taxon>
        <taxon>Actinomycetota</taxon>
        <taxon>Actinomycetes</taxon>
        <taxon>Micrococcales</taxon>
        <taxon>Microbacteriaceae</taxon>
        <taxon>Microbacterium</taxon>
    </lineage>
</organism>
<name>A0ABU7V9R0_9MICO</name>
<dbReference type="PROSITE" id="PS51257">
    <property type="entry name" value="PROKAR_LIPOPROTEIN"/>
    <property type="match status" value="1"/>
</dbReference>
<keyword evidence="1" id="KW-0732">Signal</keyword>
<evidence type="ECO:0000313" key="3">
    <source>
        <dbReference type="Proteomes" id="UP001351900"/>
    </source>
</evidence>
<feature type="signal peptide" evidence="1">
    <location>
        <begin position="1"/>
        <end position="23"/>
    </location>
</feature>
<reference evidence="2 3" key="1">
    <citation type="submission" date="2024-01" db="EMBL/GenBank/DDBJ databases">
        <title>the genome sequence of strain Microbacterium schleiferi NBRC 15075.</title>
        <authorList>
            <person name="Ding Y."/>
            <person name="Zhang G."/>
        </authorList>
    </citation>
    <scope>NUCLEOTIDE SEQUENCE [LARGE SCALE GENOMIC DNA]</scope>
    <source>
        <strain evidence="2 3">NBRC 15075</strain>
    </source>
</reference>
<dbReference type="RefSeq" id="WP_331792115.1">
    <property type="nucleotide sequence ID" value="NZ_JAZHOV010000007.1"/>
</dbReference>
<protein>
    <submittedName>
        <fullName evidence="2">Uncharacterized protein</fullName>
    </submittedName>
</protein>
<comment type="caution">
    <text evidence="2">The sequence shown here is derived from an EMBL/GenBank/DDBJ whole genome shotgun (WGS) entry which is preliminary data.</text>
</comment>
<evidence type="ECO:0000313" key="2">
    <source>
        <dbReference type="EMBL" id="MEF2255973.1"/>
    </source>
</evidence>
<proteinExistence type="predicted"/>
<keyword evidence="3" id="KW-1185">Reference proteome</keyword>
<gene>
    <name evidence="2" type="ORF">V2V91_12640</name>
</gene>